<name>A0ABP1QTX7_9HEXA</name>
<dbReference type="Proteomes" id="UP001642540">
    <property type="component" value="Unassembled WGS sequence"/>
</dbReference>
<keyword evidence="1" id="KW-0812">Transmembrane</keyword>
<feature type="transmembrane region" description="Helical" evidence="1">
    <location>
        <begin position="71"/>
        <end position="92"/>
    </location>
</feature>
<keyword evidence="3" id="KW-1185">Reference proteome</keyword>
<dbReference type="EMBL" id="CAXLJM020000046">
    <property type="protein sequence ID" value="CAL8111441.1"/>
    <property type="molecule type" value="Genomic_DNA"/>
</dbReference>
<keyword evidence="1" id="KW-1133">Transmembrane helix</keyword>
<protein>
    <submittedName>
        <fullName evidence="2">Uncharacterized protein</fullName>
    </submittedName>
</protein>
<comment type="caution">
    <text evidence="2">The sequence shown here is derived from an EMBL/GenBank/DDBJ whole genome shotgun (WGS) entry which is preliminary data.</text>
</comment>
<keyword evidence="1" id="KW-0472">Membrane</keyword>
<accession>A0ABP1QTX7</accession>
<sequence>MSIPLSTLGETQCFQNSNYSSALDDNHDDLEEDDVKQTMKECPQVSTSAESVIAYLPGFSVWHILSRVWKVVSLLLNFVLICTAFYLSYMLFKAINCEDEDVQCYEDTEWVVSWTDWLHEAIMPE</sequence>
<evidence type="ECO:0000313" key="2">
    <source>
        <dbReference type="EMBL" id="CAL8111441.1"/>
    </source>
</evidence>
<evidence type="ECO:0000256" key="1">
    <source>
        <dbReference type="SAM" id="Phobius"/>
    </source>
</evidence>
<organism evidence="2 3">
    <name type="scientific">Orchesella dallaii</name>
    <dbReference type="NCBI Taxonomy" id="48710"/>
    <lineage>
        <taxon>Eukaryota</taxon>
        <taxon>Metazoa</taxon>
        <taxon>Ecdysozoa</taxon>
        <taxon>Arthropoda</taxon>
        <taxon>Hexapoda</taxon>
        <taxon>Collembola</taxon>
        <taxon>Entomobryomorpha</taxon>
        <taxon>Entomobryoidea</taxon>
        <taxon>Orchesellidae</taxon>
        <taxon>Orchesellinae</taxon>
        <taxon>Orchesella</taxon>
    </lineage>
</organism>
<evidence type="ECO:0000313" key="3">
    <source>
        <dbReference type="Proteomes" id="UP001642540"/>
    </source>
</evidence>
<proteinExistence type="predicted"/>
<gene>
    <name evidence="2" type="ORF">ODALV1_LOCUS15040</name>
</gene>
<reference evidence="2 3" key="1">
    <citation type="submission" date="2024-08" db="EMBL/GenBank/DDBJ databases">
        <authorList>
            <person name="Cucini C."/>
            <person name="Frati F."/>
        </authorList>
    </citation>
    <scope>NUCLEOTIDE SEQUENCE [LARGE SCALE GENOMIC DNA]</scope>
</reference>